<name>A0ABP0W0D9_9BRYO</name>
<sequence length="87" mass="9908">MEVQLYLNLNRTGVFMNRSLNVNASVHYEGLHYFDSMSSVHWISARVEHCACLVNPFGRAGHLDEVEDVVKRMPLWAKQPVVAPGLR</sequence>
<reference evidence="1" key="1">
    <citation type="submission" date="2024-02" db="EMBL/GenBank/DDBJ databases">
        <authorList>
            <consortium name="ELIXIR-Norway"/>
            <consortium name="Elixir Norway"/>
        </authorList>
    </citation>
    <scope>NUCLEOTIDE SEQUENCE</scope>
</reference>
<accession>A0ABP0W0D9</accession>
<evidence type="ECO:0000313" key="1">
    <source>
        <dbReference type="EMBL" id="CAK9260223.1"/>
    </source>
</evidence>
<proteinExistence type="predicted"/>
<keyword evidence="2" id="KW-1185">Reference proteome</keyword>
<gene>
    <name evidence="1" type="ORF">CSSPJE1EN1_LOCUS5701</name>
</gene>
<organism evidence="1 2">
    <name type="scientific">Sphagnum jensenii</name>
    <dbReference type="NCBI Taxonomy" id="128206"/>
    <lineage>
        <taxon>Eukaryota</taxon>
        <taxon>Viridiplantae</taxon>
        <taxon>Streptophyta</taxon>
        <taxon>Embryophyta</taxon>
        <taxon>Bryophyta</taxon>
        <taxon>Sphagnophytina</taxon>
        <taxon>Sphagnopsida</taxon>
        <taxon>Sphagnales</taxon>
        <taxon>Sphagnaceae</taxon>
        <taxon>Sphagnum</taxon>
    </lineage>
</organism>
<dbReference type="EMBL" id="OZ020108">
    <property type="protein sequence ID" value="CAK9260223.1"/>
    <property type="molecule type" value="Genomic_DNA"/>
</dbReference>
<dbReference type="Proteomes" id="UP001497444">
    <property type="component" value="Chromosome 13"/>
</dbReference>
<dbReference type="InterPro" id="IPR046960">
    <property type="entry name" value="PPR_At4g14850-like_plant"/>
</dbReference>
<dbReference type="PANTHER" id="PTHR47926">
    <property type="entry name" value="PENTATRICOPEPTIDE REPEAT-CONTAINING PROTEIN"/>
    <property type="match status" value="1"/>
</dbReference>
<protein>
    <submittedName>
        <fullName evidence="1">Uncharacterized protein</fullName>
    </submittedName>
</protein>
<evidence type="ECO:0000313" key="2">
    <source>
        <dbReference type="Proteomes" id="UP001497444"/>
    </source>
</evidence>
<dbReference type="PANTHER" id="PTHR47926:SF441">
    <property type="entry name" value="PENTATRICOPEPTIDE REPEAT-CONTAINING PROTEIN"/>
    <property type="match status" value="1"/>
</dbReference>